<name>A0A644VQ53_9ZZZZ</name>
<dbReference type="InterPro" id="IPR001279">
    <property type="entry name" value="Metallo-B-lactamas"/>
</dbReference>
<dbReference type="SMART" id="SM00849">
    <property type="entry name" value="Lactamase_B"/>
    <property type="match status" value="1"/>
</dbReference>
<dbReference type="Pfam" id="PF00753">
    <property type="entry name" value="Lactamase_B"/>
    <property type="match status" value="1"/>
</dbReference>
<gene>
    <name evidence="2" type="ORF">SDC9_39622</name>
</gene>
<evidence type="ECO:0000313" key="2">
    <source>
        <dbReference type="EMBL" id="MPL93491.1"/>
    </source>
</evidence>
<dbReference type="AlphaFoldDB" id="A0A644VQ53"/>
<accession>A0A644VQ53</accession>
<dbReference type="SUPFAM" id="SSF56281">
    <property type="entry name" value="Metallo-hydrolase/oxidoreductase"/>
    <property type="match status" value="1"/>
</dbReference>
<dbReference type="EMBL" id="VSSQ01000393">
    <property type="protein sequence ID" value="MPL93491.1"/>
    <property type="molecule type" value="Genomic_DNA"/>
</dbReference>
<proteinExistence type="predicted"/>
<sequence>MNNLFPADKADKIANVFSFTEEEKSRFFNNAGKIIEYHGRDDPDRIISAICGYADHIAESRGAGYIPRIYEHTLGEIEITRIEPPCGSNTYILKTPDGFLMIDSGFPCYAEDLKKTVLSLYPEFCDKKTELLITHIDMDHMGAMDLFDCVYLNAASMDNFIREKNGVPNYRIKKEDRAPFYDIVVMMTGYKTPSLANVRLLDSVRPDHSIPLSRIGELNAAGLTFSVYEGFGGHVEGSMIFLEKERGLMFTGDILINPDSFTPEQLISNRYPAILAGGSVNEDSKKAAAERYAAYDMMQGKRWMVCPGHGAVFQL</sequence>
<evidence type="ECO:0000259" key="1">
    <source>
        <dbReference type="SMART" id="SM00849"/>
    </source>
</evidence>
<reference evidence="2" key="1">
    <citation type="submission" date="2019-08" db="EMBL/GenBank/DDBJ databases">
        <authorList>
            <person name="Kucharzyk K."/>
            <person name="Murdoch R.W."/>
            <person name="Higgins S."/>
            <person name="Loffler F."/>
        </authorList>
    </citation>
    <scope>NUCLEOTIDE SEQUENCE</scope>
</reference>
<organism evidence="2">
    <name type="scientific">bioreactor metagenome</name>
    <dbReference type="NCBI Taxonomy" id="1076179"/>
    <lineage>
        <taxon>unclassified sequences</taxon>
        <taxon>metagenomes</taxon>
        <taxon>ecological metagenomes</taxon>
    </lineage>
</organism>
<comment type="caution">
    <text evidence="2">The sequence shown here is derived from an EMBL/GenBank/DDBJ whole genome shotgun (WGS) entry which is preliminary data.</text>
</comment>
<feature type="domain" description="Metallo-beta-lactamase" evidence="1">
    <location>
        <begin position="87"/>
        <end position="309"/>
    </location>
</feature>
<dbReference type="InterPro" id="IPR036866">
    <property type="entry name" value="RibonucZ/Hydroxyglut_hydro"/>
</dbReference>
<dbReference type="Gene3D" id="3.60.15.10">
    <property type="entry name" value="Ribonuclease Z/Hydroxyacylglutathione hydrolase-like"/>
    <property type="match status" value="1"/>
</dbReference>
<protein>
    <recommendedName>
        <fullName evidence="1">Metallo-beta-lactamase domain-containing protein</fullName>
    </recommendedName>
</protein>